<evidence type="ECO:0000256" key="1">
    <source>
        <dbReference type="ARBA" id="ARBA00022490"/>
    </source>
</evidence>
<protein>
    <recommendedName>
        <fullName evidence="7">L-fucose isomerase</fullName>
        <shortName evidence="7">FucIase</shortName>
        <ecNumber evidence="7">5.3.1.25</ecNumber>
    </recommendedName>
    <alternativeName>
        <fullName evidence="7">6-deoxy-L-galactose isomerase</fullName>
    </alternativeName>
</protein>
<dbReference type="Pfam" id="PF07882">
    <property type="entry name" value="Fucose_iso_N2"/>
    <property type="match status" value="1"/>
</dbReference>
<comment type="function">
    <text evidence="7">Converts the aldose L-fucose into the corresponding ketose L-fuculose.</text>
</comment>
<dbReference type="InterPro" id="IPR012888">
    <property type="entry name" value="Fucose_iso_N1"/>
</dbReference>
<dbReference type="GO" id="GO:0005737">
    <property type="term" value="C:cytoplasm"/>
    <property type="evidence" value="ECO:0007669"/>
    <property type="project" value="UniProtKB-SubCell"/>
</dbReference>
<dbReference type="FunFam" id="3.40.50.1070:FF:000001">
    <property type="entry name" value="L-fucose isomerase"/>
    <property type="match status" value="1"/>
</dbReference>
<evidence type="ECO:0000256" key="6">
    <source>
        <dbReference type="ARBA" id="ARBA00023277"/>
    </source>
</evidence>
<comment type="catalytic activity">
    <reaction evidence="7">
        <text>L-fucose = L-fuculose</text>
        <dbReference type="Rhea" id="RHEA:17233"/>
        <dbReference type="ChEBI" id="CHEBI:2181"/>
        <dbReference type="ChEBI" id="CHEBI:17617"/>
        <dbReference type="EC" id="5.3.1.25"/>
    </reaction>
</comment>
<dbReference type="Pfam" id="PF02952">
    <property type="entry name" value="Fucose_iso_C"/>
    <property type="match status" value="1"/>
</dbReference>
<feature type="active site" description="Proton acceptor" evidence="7">
    <location>
        <position position="373"/>
    </location>
</feature>
<comment type="caution">
    <text evidence="11">The sequence shown here is derived from an EMBL/GenBank/DDBJ whole genome shotgun (WGS) entry which is preliminary data.</text>
</comment>
<evidence type="ECO:0000256" key="3">
    <source>
        <dbReference type="ARBA" id="ARBA00023211"/>
    </source>
</evidence>
<feature type="binding site" evidence="7">
    <location>
        <position position="349"/>
    </location>
    <ligand>
        <name>Mn(2+)</name>
        <dbReference type="ChEBI" id="CHEBI:29035"/>
    </ligand>
</feature>
<comment type="similarity">
    <text evidence="7">Belongs to the L-fucose isomerase family.</text>
</comment>
<dbReference type="PANTHER" id="PTHR37840:SF1">
    <property type="entry name" value="L-FUCOSE ISOMERASE"/>
    <property type="match status" value="1"/>
</dbReference>
<dbReference type="GO" id="GO:0042355">
    <property type="term" value="P:L-fucose catabolic process"/>
    <property type="evidence" value="ECO:0007669"/>
    <property type="project" value="UniProtKB-UniRule"/>
</dbReference>
<dbReference type="EMBL" id="DTDV01000006">
    <property type="protein sequence ID" value="HGK23225.1"/>
    <property type="molecule type" value="Genomic_DNA"/>
</dbReference>
<feature type="domain" description="L-fucose isomerase N-terminal-1" evidence="9">
    <location>
        <begin position="18"/>
        <end position="186"/>
    </location>
</feature>
<dbReference type="InterPro" id="IPR038393">
    <property type="entry name" value="Fuc_iso_dom3_sf"/>
</dbReference>
<dbReference type="Gene3D" id="3.40.50.1070">
    <property type="match status" value="1"/>
</dbReference>
<dbReference type="InterPro" id="IPR038392">
    <property type="entry name" value="Fucose_isomerase_dom2_sf"/>
</dbReference>
<evidence type="ECO:0000259" key="8">
    <source>
        <dbReference type="Pfam" id="PF02952"/>
    </source>
</evidence>
<dbReference type="FunFam" id="3.40.275.10:FF:000001">
    <property type="entry name" value="L-fucose isomerase"/>
    <property type="match status" value="1"/>
</dbReference>
<gene>
    <name evidence="7" type="primary">fucI</name>
    <name evidence="11" type="ORF">ENU78_02065</name>
</gene>
<feature type="binding site" evidence="7">
    <location>
        <position position="373"/>
    </location>
    <ligand>
        <name>Mn(2+)</name>
        <dbReference type="ChEBI" id="CHEBI:29035"/>
    </ligand>
</feature>
<dbReference type="SUPFAM" id="SSF53743">
    <property type="entry name" value="FucI/AraA N-terminal and middle domains"/>
    <property type="match status" value="1"/>
</dbReference>
<sequence>MNRIFPVRIGEKRFIEDYPKVGIRPTIDGRYGGVRESLEEQTMNLAKAVAEFIENNVYLPNGEKVKCVIPQRCIGGVAEARMADELFRREGVGVSITVTPCWCYGAETMDMSLDIPKAVWGFNGTERPGAVYLAAVSAAHNQKGLPIFKIYGKDVQDKDDYSIPSDVKEKILKFVKSALAVAIMKNKSYLSIGSVSMGIAGSIVDPDFFEDYLGMRVEYVDMTEIIRRIERKIYDEEEFKRAMEWVKKYCKEGEDPNPPDKRVDEKKKQEVWEFVVKMTLIIRDLMVGNKKLEELGYPEESLGHNAIVAGFQGQRQWTDHFPNGDFTEAILNTSFDWNGLRQPYILATENDSLNGVVMLFGHLLTNTAQIFADVRTYWSPEAIYRVTGWKPEGLAQNGIIHLINSGPAALDGTGQQEIEGRPAIKPFWDISDEEVIKCLDATKFCYANLGYFRGGGFSTKFITRGGMPVTISRLNIVKGLGPVLQIAEGYTVELPPHVHEILDRRTDPTWPTTWFVPKLTGKGTFKSVYSVMENWGANHCAITYGHVGDLFITLASILRIPVNMHNVEEERIFRPSAWSMFGTEDLEGADFRACVNFGPLYKKVAK</sequence>
<comment type="pathway">
    <text evidence="7">Carbohydrate degradation; L-fucose degradation; L-lactaldehyde and glycerone phosphate from L-fucose: step 1/3.</text>
</comment>
<dbReference type="InterPro" id="IPR009015">
    <property type="entry name" value="Fucose_isomerase_N/cen_sf"/>
</dbReference>
<keyword evidence="3 7" id="KW-0464">Manganese</keyword>
<keyword evidence="2 7" id="KW-0479">Metal-binding</keyword>
<feature type="domain" description="L-fucose isomerase N-terminal-2" evidence="10">
    <location>
        <begin position="187"/>
        <end position="366"/>
    </location>
</feature>
<proteinExistence type="inferred from homology"/>
<dbReference type="Pfam" id="PF07881">
    <property type="entry name" value="Fucose_iso_N1"/>
    <property type="match status" value="1"/>
</dbReference>
<dbReference type="PANTHER" id="PTHR37840">
    <property type="entry name" value="L-FUCOSE ISOMERASE"/>
    <property type="match status" value="1"/>
</dbReference>
<comment type="cofactor">
    <cofactor evidence="7">
        <name>Mn(2+)</name>
        <dbReference type="ChEBI" id="CHEBI:29035"/>
    </cofactor>
</comment>
<keyword evidence="5 7" id="KW-0294">Fucose metabolism</keyword>
<dbReference type="InterPro" id="IPR015888">
    <property type="entry name" value="Fuc_isomerase_C"/>
</dbReference>
<feature type="domain" description="L-fucose isomerase C-terminal" evidence="8">
    <location>
        <begin position="402"/>
        <end position="565"/>
    </location>
</feature>
<evidence type="ECO:0000313" key="11">
    <source>
        <dbReference type="EMBL" id="HGK23225.1"/>
    </source>
</evidence>
<evidence type="ECO:0000256" key="2">
    <source>
        <dbReference type="ARBA" id="ARBA00022723"/>
    </source>
</evidence>
<evidence type="ECO:0000256" key="4">
    <source>
        <dbReference type="ARBA" id="ARBA00023235"/>
    </source>
</evidence>
<dbReference type="GO" id="GO:0030145">
    <property type="term" value="F:manganese ion binding"/>
    <property type="evidence" value="ECO:0007669"/>
    <property type="project" value="UniProtKB-UniRule"/>
</dbReference>
<accession>A0A7V4DWZ6</accession>
<keyword evidence="1 7" id="KW-0963">Cytoplasm</keyword>
<keyword evidence="4 7" id="KW-0413">Isomerase</keyword>
<organism evidence="11">
    <name type="scientific">Dictyoglomus thermophilum</name>
    <dbReference type="NCBI Taxonomy" id="14"/>
    <lineage>
        <taxon>Bacteria</taxon>
        <taxon>Pseudomonadati</taxon>
        <taxon>Dictyoglomota</taxon>
        <taxon>Dictyoglomia</taxon>
        <taxon>Dictyoglomales</taxon>
        <taxon>Dictyoglomaceae</taxon>
        <taxon>Dictyoglomus</taxon>
    </lineage>
</organism>
<dbReference type="SUPFAM" id="SSF50443">
    <property type="entry name" value="FucI/AraA C-terminal domain-like"/>
    <property type="match status" value="1"/>
</dbReference>
<name>A0A7V4DWZ6_DICTH</name>
<dbReference type="NCBIfam" id="NF008220">
    <property type="entry name" value="PRK10991.1"/>
    <property type="match status" value="1"/>
</dbReference>
<feature type="binding site" evidence="7">
    <location>
        <position position="539"/>
    </location>
    <ligand>
        <name>Mn(2+)</name>
        <dbReference type="ChEBI" id="CHEBI:29035"/>
    </ligand>
</feature>
<evidence type="ECO:0000256" key="7">
    <source>
        <dbReference type="HAMAP-Rule" id="MF_01254"/>
    </source>
</evidence>
<dbReference type="NCBIfam" id="TIGR01089">
    <property type="entry name" value="fucI"/>
    <property type="match status" value="1"/>
</dbReference>
<feature type="active site" description="Proton acceptor" evidence="7">
    <location>
        <position position="349"/>
    </location>
</feature>
<dbReference type="InterPro" id="IPR038391">
    <property type="entry name" value="Fucose_iso_dom1_sf"/>
</dbReference>
<dbReference type="GO" id="GO:0019571">
    <property type="term" value="P:D-arabinose catabolic process"/>
    <property type="evidence" value="ECO:0007669"/>
    <property type="project" value="TreeGrafter"/>
</dbReference>
<dbReference type="Gene3D" id="3.40.275.10">
    <property type="entry name" value="L-fucose Isomerase, Chain A, domain 2"/>
    <property type="match status" value="1"/>
</dbReference>
<keyword evidence="6 7" id="KW-0119">Carbohydrate metabolism</keyword>
<dbReference type="InterPro" id="IPR004216">
    <property type="entry name" value="Fuc/Ara_isomerase_C"/>
</dbReference>
<dbReference type="HAMAP" id="MF_01254">
    <property type="entry name" value="Fucose_iso"/>
    <property type="match status" value="1"/>
</dbReference>
<evidence type="ECO:0000259" key="10">
    <source>
        <dbReference type="Pfam" id="PF07882"/>
    </source>
</evidence>
<dbReference type="InterPro" id="IPR005763">
    <property type="entry name" value="Fucose_isomerase"/>
</dbReference>
<dbReference type="InterPro" id="IPR012889">
    <property type="entry name" value="Fucose_isomerase_N2"/>
</dbReference>
<dbReference type="UniPathway" id="UPA00563">
    <property type="reaction ID" value="UER00624"/>
</dbReference>
<dbReference type="GO" id="GO:0008736">
    <property type="term" value="F:L-fucose isomerase activity"/>
    <property type="evidence" value="ECO:0007669"/>
    <property type="project" value="UniProtKB-UniRule"/>
</dbReference>
<reference evidence="11" key="1">
    <citation type="journal article" date="2020" name="mSystems">
        <title>Genome- and Community-Level Interaction Insights into Carbon Utilization and Element Cycling Functions of Hydrothermarchaeota in Hydrothermal Sediment.</title>
        <authorList>
            <person name="Zhou Z."/>
            <person name="Liu Y."/>
            <person name="Xu W."/>
            <person name="Pan J."/>
            <person name="Luo Z.H."/>
            <person name="Li M."/>
        </authorList>
    </citation>
    <scope>NUCLEOTIDE SEQUENCE [LARGE SCALE GENOMIC DNA]</scope>
    <source>
        <strain evidence="11">SpSt-70</strain>
    </source>
</reference>
<dbReference type="Gene3D" id="3.20.14.10">
    <property type="entry name" value="L-fucose/L-arabinose isomerase, C-terminal"/>
    <property type="match status" value="1"/>
</dbReference>
<dbReference type="GO" id="GO:0008790">
    <property type="term" value="F:arabinose isomerase activity"/>
    <property type="evidence" value="ECO:0007669"/>
    <property type="project" value="TreeGrafter"/>
</dbReference>
<evidence type="ECO:0000259" key="9">
    <source>
        <dbReference type="Pfam" id="PF07881"/>
    </source>
</evidence>
<dbReference type="EC" id="5.3.1.25" evidence="7"/>
<evidence type="ECO:0000256" key="5">
    <source>
        <dbReference type="ARBA" id="ARBA00023253"/>
    </source>
</evidence>
<comment type="subcellular location">
    <subcellularLocation>
        <location evidence="7">Cytoplasm</location>
    </subcellularLocation>
</comment>
<dbReference type="AlphaFoldDB" id="A0A7V4DWZ6"/>